<evidence type="ECO:0000256" key="9">
    <source>
        <dbReference type="HAMAP-Rule" id="MF_00422"/>
    </source>
</evidence>
<dbReference type="InterPro" id="IPR005807">
    <property type="entry name" value="SecE_bac"/>
</dbReference>
<dbReference type="GO" id="GO:0006605">
    <property type="term" value="P:protein targeting"/>
    <property type="evidence" value="ECO:0007669"/>
    <property type="project" value="UniProtKB-UniRule"/>
</dbReference>
<protein>
    <recommendedName>
        <fullName evidence="9">Protein translocase subunit SecE</fullName>
    </recommendedName>
</protein>
<reference evidence="11 12" key="1">
    <citation type="submission" date="2019-01" db="EMBL/GenBank/DDBJ databases">
        <title>Lactibacter flavus gen. nov., sp. nov., a novel bacterium of the family Propionibacteriaceae isolated from raw milk and dairy products.</title>
        <authorList>
            <person name="Huptas C."/>
            <person name="Wenning M."/>
            <person name="Breitenwieser F."/>
            <person name="Doll E."/>
            <person name="Von Neubeck M."/>
            <person name="Busse H.-J."/>
            <person name="Scherer S."/>
        </authorList>
    </citation>
    <scope>NUCLEOTIDE SEQUENCE [LARGE SCALE GENOMIC DNA]</scope>
    <source>
        <strain evidence="11 12">DSM 22130</strain>
    </source>
</reference>
<keyword evidence="4 9" id="KW-0812">Transmembrane</keyword>
<dbReference type="GO" id="GO:0005886">
    <property type="term" value="C:plasma membrane"/>
    <property type="evidence" value="ECO:0007669"/>
    <property type="project" value="UniProtKB-SubCell"/>
</dbReference>
<dbReference type="OrthoDB" id="9805743at2"/>
<gene>
    <name evidence="9 11" type="primary">secE</name>
    <name evidence="11" type="ORF">ET996_10800</name>
</gene>
<feature type="region of interest" description="Disordered" evidence="10">
    <location>
        <begin position="1"/>
        <end position="130"/>
    </location>
</feature>
<evidence type="ECO:0000256" key="4">
    <source>
        <dbReference type="ARBA" id="ARBA00022692"/>
    </source>
</evidence>
<dbReference type="GO" id="GO:0009306">
    <property type="term" value="P:protein secretion"/>
    <property type="evidence" value="ECO:0007669"/>
    <property type="project" value="UniProtKB-UniRule"/>
</dbReference>
<feature type="transmembrane region" description="Helical" evidence="9">
    <location>
        <begin position="157"/>
        <end position="184"/>
    </location>
</feature>
<evidence type="ECO:0000256" key="7">
    <source>
        <dbReference type="ARBA" id="ARBA00023010"/>
    </source>
</evidence>
<keyword evidence="2 9" id="KW-0813">Transport</keyword>
<evidence type="ECO:0000313" key="12">
    <source>
        <dbReference type="Proteomes" id="UP000291933"/>
    </source>
</evidence>
<dbReference type="EMBL" id="SDMR01000014">
    <property type="protein sequence ID" value="TBT94335.1"/>
    <property type="molecule type" value="Genomic_DNA"/>
</dbReference>
<keyword evidence="3 9" id="KW-1003">Cell membrane</keyword>
<organism evidence="11 12">
    <name type="scientific">Propioniciclava tarda</name>
    <dbReference type="NCBI Taxonomy" id="433330"/>
    <lineage>
        <taxon>Bacteria</taxon>
        <taxon>Bacillati</taxon>
        <taxon>Actinomycetota</taxon>
        <taxon>Actinomycetes</taxon>
        <taxon>Propionibacteriales</taxon>
        <taxon>Propionibacteriaceae</taxon>
        <taxon>Propioniciclava</taxon>
    </lineage>
</organism>
<comment type="subcellular location">
    <subcellularLocation>
        <location evidence="9">Cell membrane</location>
        <topology evidence="9">Single-pass membrane protein</topology>
    </subcellularLocation>
    <subcellularLocation>
        <location evidence="1">Membrane</location>
    </subcellularLocation>
</comment>
<accession>A0A4Q9KJK2</accession>
<keyword evidence="8 9" id="KW-0472">Membrane</keyword>
<feature type="compositionally biased region" description="Acidic residues" evidence="10">
    <location>
        <begin position="35"/>
        <end position="55"/>
    </location>
</feature>
<dbReference type="GO" id="GO:0043952">
    <property type="term" value="P:protein transport by the Sec complex"/>
    <property type="evidence" value="ECO:0007669"/>
    <property type="project" value="UniProtKB-UniRule"/>
</dbReference>
<keyword evidence="7 9" id="KW-0811">Translocation</keyword>
<dbReference type="GO" id="GO:0008320">
    <property type="term" value="F:protein transmembrane transporter activity"/>
    <property type="evidence" value="ECO:0007669"/>
    <property type="project" value="UniProtKB-UniRule"/>
</dbReference>
<evidence type="ECO:0000256" key="2">
    <source>
        <dbReference type="ARBA" id="ARBA00022448"/>
    </source>
</evidence>
<dbReference type="HAMAP" id="MF_00422">
    <property type="entry name" value="SecE"/>
    <property type="match status" value="1"/>
</dbReference>
<proteinExistence type="inferred from homology"/>
<comment type="subunit">
    <text evidence="9">Component of the Sec protein translocase complex. Heterotrimer consisting of SecY, SecE and SecG subunits. The heterotrimers can form oligomers, although 1 heterotrimer is thought to be able to translocate proteins. Interacts with the ribosome. Interacts with SecDF, and other proteins may be involved. Interacts with SecA.</text>
</comment>
<comment type="caution">
    <text evidence="11">The sequence shown here is derived from an EMBL/GenBank/DDBJ whole genome shotgun (WGS) entry which is preliminary data.</text>
</comment>
<dbReference type="Pfam" id="PF00584">
    <property type="entry name" value="SecE"/>
    <property type="match status" value="1"/>
</dbReference>
<evidence type="ECO:0000256" key="5">
    <source>
        <dbReference type="ARBA" id="ARBA00022927"/>
    </source>
</evidence>
<evidence type="ECO:0000256" key="8">
    <source>
        <dbReference type="ARBA" id="ARBA00023136"/>
    </source>
</evidence>
<evidence type="ECO:0000256" key="6">
    <source>
        <dbReference type="ARBA" id="ARBA00022989"/>
    </source>
</evidence>
<dbReference type="InterPro" id="IPR038379">
    <property type="entry name" value="SecE_sf"/>
</dbReference>
<dbReference type="AlphaFoldDB" id="A0A4Q9KJK2"/>
<evidence type="ECO:0000256" key="3">
    <source>
        <dbReference type="ARBA" id="ARBA00022475"/>
    </source>
</evidence>
<keyword evidence="5 9" id="KW-0653">Protein transport</keyword>
<evidence type="ECO:0000256" key="1">
    <source>
        <dbReference type="ARBA" id="ARBA00004370"/>
    </source>
</evidence>
<dbReference type="InterPro" id="IPR001901">
    <property type="entry name" value="Translocase_SecE/Sec61-g"/>
</dbReference>
<dbReference type="PROSITE" id="PS01067">
    <property type="entry name" value="SECE_SEC61G"/>
    <property type="match status" value="1"/>
</dbReference>
<name>A0A4Q9KJK2_PROTD</name>
<feature type="compositionally biased region" description="Acidic residues" evidence="10">
    <location>
        <begin position="63"/>
        <end position="77"/>
    </location>
</feature>
<dbReference type="PANTHER" id="PTHR33910:SF1">
    <property type="entry name" value="PROTEIN TRANSLOCASE SUBUNIT SECE"/>
    <property type="match status" value="1"/>
</dbReference>
<sequence>MNGEDVDVVDPRTGSGTGDPSTPDDLPGEFLTSAELDDPDTYEITDDETEAEELTDIAPDTDAGVEIDDPDQLAEAEEGAREAESSEPASLAAQVKQNRPTRKLAEPPAKKGVATPSRNRAKPVAAEKRTTPAQFVGQSVDELKKVVWPTPQQVRQYFGVVLVFVLFIMAYVVALDTGFGALLLKFLG</sequence>
<keyword evidence="12" id="KW-1185">Reference proteome</keyword>
<evidence type="ECO:0000313" key="11">
    <source>
        <dbReference type="EMBL" id="TBT94335.1"/>
    </source>
</evidence>
<keyword evidence="6 9" id="KW-1133">Transmembrane helix</keyword>
<dbReference type="GO" id="GO:0065002">
    <property type="term" value="P:intracellular protein transmembrane transport"/>
    <property type="evidence" value="ECO:0007669"/>
    <property type="project" value="UniProtKB-UniRule"/>
</dbReference>
<comment type="function">
    <text evidence="9">Essential subunit of the Sec protein translocation channel SecYEG. Clamps together the 2 halves of SecY. May contact the channel plug during translocation.</text>
</comment>
<dbReference type="PANTHER" id="PTHR33910">
    <property type="entry name" value="PROTEIN TRANSLOCASE SUBUNIT SECE"/>
    <property type="match status" value="1"/>
</dbReference>
<dbReference type="Gene3D" id="1.20.5.1030">
    <property type="entry name" value="Preprotein translocase secy subunit"/>
    <property type="match status" value="1"/>
</dbReference>
<dbReference type="Proteomes" id="UP000291933">
    <property type="component" value="Unassembled WGS sequence"/>
</dbReference>
<evidence type="ECO:0000256" key="10">
    <source>
        <dbReference type="SAM" id="MobiDB-lite"/>
    </source>
</evidence>
<comment type="similarity">
    <text evidence="9">Belongs to the SecE/SEC61-gamma family.</text>
</comment>
<dbReference type="NCBIfam" id="TIGR00964">
    <property type="entry name" value="secE_bact"/>
    <property type="match status" value="1"/>
</dbReference>